<sequence>MPGHSLDFNPAYTISDWSDVPAAPGTDECEIAKGAFHGIPVTYYLDTRANLVRAAPPDLAAAGQRLSGVRSVCYRLYAFFHLDGRSSAMKALWRFSATDSQELCALGIAGLRALRARNRLQAACARAPQAEVAGHGQSVAHAPAVHGAAPQAEPAAFPPAVAAPAAADKPCPTRTVATPSRPDARPTPVARTSSARTSATCLISLDAIGVYCLRLILTFLGPADRNAMALVCRHAYQAASEDLRWDALHKRAANAATRDDIFGVLRALGIDPASAPPALLPGERTREARVLAALIAQALPVCRSAADGAVRPALFQAVMAIPQPARYDALLAWLQTLVKPGIGAHADAEAATVYAALPPQCKAQFCIGLARLFPEHRPAWLGLDTSQGTPAWLDIARGISPTMVVALTTAVVKFATMGDGAYGPWPVLSSAVRNVLNAAAALDDARRAAVVTGLMEYGRCILREQKLSDDSHGTPAGLAEGSLWRTMLDAIPARHALVPLHQLAWHFRAGFRDEDIAANEARALMDRVTSEAPDAMSPLQKQEILLILYRGLSEAALQSCRSATLCACEDAGTPAADMSTMAFLLADTLDRSTDEYTLGRMLAICASPRLSPADQAELLARLIRAVCTSALPLDSAFRHAIDLAEHNGQLMALRVALPYMPEGHEPRVRQVLEGCPDEGKTDILVDLVHSSHSTESWVRVVFSMLSLDARLAFIGIGFTPLPLFSDLLESVRHHRQRERYASKAFWKVLDALARRYPGRDETIDHYQAVLAGLRTAVADHPPLSQDENAWTRTFLIFDHLERQVRLYRSAGDTTVLAQQRNIAWHSLRIVAPALEAPVRDAIKQSMI</sequence>
<feature type="region of interest" description="Disordered" evidence="1">
    <location>
        <begin position="166"/>
        <end position="192"/>
    </location>
</feature>
<dbReference type="AlphaFoldDB" id="A0A562BW53"/>
<comment type="caution">
    <text evidence="2">The sequence shown here is derived from an EMBL/GenBank/DDBJ whole genome shotgun (WGS) entry which is preliminary data.</text>
</comment>
<dbReference type="Proteomes" id="UP000318141">
    <property type="component" value="Unassembled WGS sequence"/>
</dbReference>
<organism evidence="2 3">
    <name type="scientific">Cupriavidus gilardii J11</name>
    <dbReference type="NCBI Taxonomy" id="936133"/>
    <lineage>
        <taxon>Bacteria</taxon>
        <taxon>Pseudomonadati</taxon>
        <taxon>Pseudomonadota</taxon>
        <taxon>Betaproteobacteria</taxon>
        <taxon>Burkholderiales</taxon>
        <taxon>Burkholderiaceae</taxon>
        <taxon>Cupriavidus</taxon>
    </lineage>
</organism>
<gene>
    <name evidence="2" type="ORF">L602_001000001120</name>
</gene>
<evidence type="ECO:0000256" key="1">
    <source>
        <dbReference type="SAM" id="MobiDB-lite"/>
    </source>
</evidence>
<evidence type="ECO:0000313" key="3">
    <source>
        <dbReference type="Proteomes" id="UP000318141"/>
    </source>
</evidence>
<dbReference type="SUPFAM" id="SSF81383">
    <property type="entry name" value="F-box domain"/>
    <property type="match status" value="1"/>
</dbReference>
<protein>
    <recommendedName>
        <fullName evidence="4">F-box domain-containing protein</fullName>
    </recommendedName>
</protein>
<accession>A0A562BW53</accession>
<evidence type="ECO:0008006" key="4">
    <source>
        <dbReference type="Google" id="ProtNLM"/>
    </source>
</evidence>
<dbReference type="OrthoDB" id="3325478at2"/>
<keyword evidence="3" id="KW-1185">Reference proteome</keyword>
<evidence type="ECO:0000313" key="2">
    <source>
        <dbReference type="EMBL" id="TWG88913.1"/>
    </source>
</evidence>
<dbReference type="EMBL" id="VLJN01000002">
    <property type="protein sequence ID" value="TWG88913.1"/>
    <property type="molecule type" value="Genomic_DNA"/>
</dbReference>
<proteinExistence type="predicted"/>
<name>A0A562BW53_9BURK</name>
<reference evidence="2 3" key="1">
    <citation type="submission" date="2019-07" db="EMBL/GenBank/DDBJ databases">
        <title>Genome sequencing of lignin-degrading bacterial isolates.</title>
        <authorList>
            <person name="Gladden J."/>
        </authorList>
    </citation>
    <scope>NUCLEOTIDE SEQUENCE [LARGE SCALE GENOMIC DNA]</scope>
    <source>
        <strain evidence="2 3">J11</strain>
    </source>
</reference>
<dbReference type="InterPro" id="IPR036047">
    <property type="entry name" value="F-box-like_dom_sf"/>
</dbReference>